<accession>A0A6I6UW06</accession>
<feature type="transmembrane region" description="Helical" evidence="1">
    <location>
        <begin position="103"/>
        <end position="125"/>
    </location>
</feature>
<evidence type="ECO:0000256" key="1">
    <source>
        <dbReference type="SAM" id="Phobius"/>
    </source>
</evidence>
<dbReference type="InterPro" id="IPR018710">
    <property type="entry name" value="DUF2232"/>
</dbReference>
<name>A0A6I6UW06_9BACI</name>
<protein>
    <submittedName>
        <fullName evidence="2">DUF2232 domain-containing protein</fullName>
    </submittedName>
</protein>
<dbReference type="Pfam" id="PF09991">
    <property type="entry name" value="DUF2232"/>
    <property type="match status" value="1"/>
</dbReference>
<feature type="transmembrane region" description="Helical" evidence="1">
    <location>
        <begin position="210"/>
        <end position="228"/>
    </location>
</feature>
<gene>
    <name evidence="2" type="ORF">FHE72_23280</name>
</gene>
<feature type="transmembrane region" description="Helical" evidence="1">
    <location>
        <begin position="272"/>
        <end position="293"/>
    </location>
</feature>
<feature type="transmembrane region" description="Helical" evidence="1">
    <location>
        <begin position="164"/>
        <end position="189"/>
    </location>
</feature>
<keyword evidence="1" id="KW-1133">Transmembrane helix</keyword>
<dbReference type="Proteomes" id="UP000465062">
    <property type="component" value="Chromosome"/>
</dbReference>
<dbReference type="PANTHER" id="PTHR41324">
    <property type="entry name" value="MEMBRANE PROTEIN-RELATED"/>
    <property type="match status" value="1"/>
</dbReference>
<dbReference type="RefSeq" id="WP_159363161.1">
    <property type="nucleotide sequence ID" value="NZ_CP047394.1"/>
</dbReference>
<feature type="transmembrane region" description="Helical" evidence="1">
    <location>
        <begin position="12"/>
        <end position="38"/>
    </location>
</feature>
<evidence type="ECO:0000313" key="2">
    <source>
        <dbReference type="EMBL" id="QHE63583.1"/>
    </source>
</evidence>
<reference evidence="2 3" key="1">
    <citation type="submission" date="2019-06" db="EMBL/GenBank/DDBJ databases">
        <title>An operon consisting of a P-type ATPase gene and a transcriptional regular gene given the different cadmium resistance in Bacillus vietamensis 151-6 and Bacillus marisflavi 151-25.</title>
        <authorList>
            <person name="Yu X."/>
        </authorList>
    </citation>
    <scope>NUCLEOTIDE SEQUENCE [LARGE SCALE GENOMIC DNA]</scope>
    <source>
        <strain evidence="2 3">151-6</strain>
    </source>
</reference>
<dbReference type="EMBL" id="CP047394">
    <property type="protein sequence ID" value="QHE63583.1"/>
    <property type="molecule type" value="Genomic_DNA"/>
</dbReference>
<evidence type="ECO:0000313" key="3">
    <source>
        <dbReference type="Proteomes" id="UP000465062"/>
    </source>
</evidence>
<dbReference type="AlphaFoldDB" id="A0A6I6UW06"/>
<sequence>MRNPRVLTEGALMLAIFTVLMLLSLYVPLIGTLAFFVLPLPLILFSSKYSLWNSIVVLIGSLGLSFLFGGLLALPVAFMVATTGVVIGWCVKARVDKMRLFMAASLTLVINIVIGYVVSILFLGVNVIEDSLKESKAAYYSFFEKLGQQPDKRLVESLESSVDLIHTLIPTLFVGIAVALALLFILINFPIMKRLGRDVPVFKPFREWKLPKSILWYYLITLVLSMILQPEKGTYVYTALINILYVLQTLMAVQGLSFIYFFAHLKGWSKGILVLITIISIPLLYLVRILGIIDLGFDLRQRLQRKS</sequence>
<dbReference type="KEGG" id="bvq:FHE72_23280"/>
<proteinExistence type="predicted"/>
<keyword evidence="1" id="KW-0812">Transmembrane</keyword>
<feature type="transmembrane region" description="Helical" evidence="1">
    <location>
        <begin position="50"/>
        <end position="68"/>
    </location>
</feature>
<keyword evidence="1" id="KW-0472">Membrane</keyword>
<feature type="transmembrane region" description="Helical" evidence="1">
    <location>
        <begin position="234"/>
        <end position="260"/>
    </location>
</feature>
<organism evidence="2 3">
    <name type="scientific">Rossellomorea vietnamensis</name>
    <dbReference type="NCBI Taxonomy" id="218284"/>
    <lineage>
        <taxon>Bacteria</taxon>
        <taxon>Bacillati</taxon>
        <taxon>Bacillota</taxon>
        <taxon>Bacilli</taxon>
        <taxon>Bacillales</taxon>
        <taxon>Bacillaceae</taxon>
        <taxon>Rossellomorea</taxon>
    </lineage>
</organism>
<dbReference type="PANTHER" id="PTHR41324:SF1">
    <property type="entry name" value="DUF2232 DOMAIN-CONTAINING PROTEIN"/>
    <property type="match status" value="1"/>
</dbReference>